<feature type="compositionally biased region" description="Basic residues" evidence="1">
    <location>
        <begin position="170"/>
        <end position="180"/>
    </location>
</feature>
<feature type="region of interest" description="Disordered" evidence="1">
    <location>
        <begin position="218"/>
        <end position="240"/>
    </location>
</feature>
<feature type="compositionally biased region" description="Polar residues" evidence="1">
    <location>
        <begin position="48"/>
        <end position="60"/>
    </location>
</feature>
<feature type="compositionally biased region" description="Basic and acidic residues" evidence="1">
    <location>
        <begin position="181"/>
        <end position="190"/>
    </location>
</feature>
<evidence type="ECO:0000256" key="1">
    <source>
        <dbReference type="SAM" id="MobiDB-lite"/>
    </source>
</evidence>
<feature type="region of interest" description="Disordered" evidence="1">
    <location>
        <begin position="30"/>
        <end position="111"/>
    </location>
</feature>
<dbReference type="AlphaFoldDB" id="A0A183C7H5"/>
<protein>
    <submittedName>
        <fullName evidence="4">DFDF domain-containing protein</fullName>
    </submittedName>
</protein>
<dbReference type="WBParaSite" id="GPLIN_000882100">
    <property type="protein sequence ID" value="GPLIN_000882100"/>
    <property type="gene ID" value="GPLIN_000882100"/>
</dbReference>
<sequence length="469" mass="51509">MESTSTAGVSMTSLVEATAEFRGSLVRIDCGEEEAENTGKITPRSDVVQRNQPVSSNTNPPRRRITCAERMVMINQSQQQKTTDEQRGEQRSERNTNFCEKSPSSAPSSGCSIEHCANLHANSSKTSPGTNQNNNNCNVGPVPASVLLDQKNQQNPGSVRIMQKLFSPIKSKKSPHKSEKKKQEFDKMSRDQQQCVPGQRIDINDLLKGCVLSDVPSASALSSESPSVSVPRLSASTENREDFKLPLRRSLSATLVTPLNAGSATFRVHHNRSLVPLAGGNSTCSMPSYHRSSPADAVRSSHYKRRSFPNSSSPPAAVARAPLAHQAFGEFKLFKEQQQAMPMRLHVNHRRNVRGEFGPTGIPAVDCSNGYRSYSDRLSETIMGDPLDPNMEADFDFAGNLALFDKAEFNRETEHIFQELDSAGDCSRNYRNDENVLQDASRVISWTKSGITADDDDDNPNTSTSSPTD</sequence>
<evidence type="ECO:0000313" key="4">
    <source>
        <dbReference type="WBParaSite" id="GPLIN_000882100"/>
    </source>
</evidence>
<feature type="region of interest" description="Disordered" evidence="1">
    <location>
        <begin position="448"/>
        <end position="469"/>
    </location>
</feature>
<name>A0A183C7H5_GLOPA</name>
<dbReference type="Proteomes" id="UP000050741">
    <property type="component" value="Unassembled WGS sequence"/>
</dbReference>
<dbReference type="PROSITE" id="PS51512">
    <property type="entry name" value="DFDF"/>
    <property type="match status" value="1"/>
</dbReference>
<feature type="region of interest" description="Disordered" evidence="1">
    <location>
        <begin position="166"/>
        <end position="194"/>
    </location>
</feature>
<feature type="compositionally biased region" description="Low complexity" evidence="1">
    <location>
        <begin position="218"/>
        <end position="234"/>
    </location>
</feature>
<reference evidence="3" key="1">
    <citation type="submission" date="2014-05" db="EMBL/GenBank/DDBJ databases">
        <title>The genome and life-stage specific transcriptomes of Globodera pallida elucidate key aspects of plant parasitism by a cyst nematode.</title>
        <authorList>
            <person name="Cotton J.A."/>
            <person name="Lilley C.J."/>
            <person name="Jones L.M."/>
            <person name="Kikuchi T."/>
            <person name="Reid A.J."/>
            <person name="Thorpe P."/>
            <person name="Tsai I.J."/>
            <person name="Beasley H."/>
            <person name="Blok V."/>
            <person name="Cock P.J.A."/>
            <person name="Van den Akker S.E."/>
            <person name="Holroyd N."/>
            <person name="Hunt M."/>
            <person name="Mantelin S."/>
            <person name="Naghra H."/>
            <person name="Pain A."/>
            <person name="Palomares-Rius J.E."/>
            <person name="Zarowiecki M."/>
            <person name="Berriman M."/>
            <person name="Jones J.T."/>
            <person name="Urwin P.E."/>
        </authorList>
    </citation>
    <scope>NUCLEOTIDE SEQUENCE [LARGE SCALE GENOMIC DNA]</scope>
    <source>
        <strain evidence="3">Lindley</strain>
    </source>
</reference>
<feature type="compositionally biased region" description="Low complexity" evidence="1">
    <location>
        <begin position="460"/>
        <end position="469"/>
    </location>
</feature>
<feature type="compositionally biased region" description="Basic and acidic residues" evidence="1">
    <location>
        <begin position="82"/>
        <end position="94"/>
    </location>
</feature>
<feature type="domain" description="DFDF" evidence="2">
    <location>
        <begin position="383"/>
        <end position="419"/>
    </location>
</feature>
<feature type="compositionally biased region" description="Low complexity" evidence="1">
    <location>
        <begin position="102"/>
        <end position="111"/>
    </location>
</feature>
<organism evidence="3 4">
    <name type="scientific">Globodera pallida</name>
    <name type="common">Potato cyst nematode worm</name>
    <name type="synonym">Heterodera pallida</name>
    <dbReference type="NCBI Taxonomy" id="36090"/>
    <lineage>
        <taxon>Eukaryota</taxon>
        <taxon>Metazoa</taxon>
        <taxon>Ecdysozoa</taxon>
        <taxon>Nematoda</taxon>
        <taxon>Chromadorea</taxon>
        <taxon>Rhabditida</taxon>
        <taxon>Tylenchina</taxon>
        <taxon>Tylenchomorpha</taxon>
        <taxon>Tylenchoidea</taxon>
        <taxon>Heteroderidae</taxon>
        <taxon>Heteroderinae</taxon>
        <taxon>Globodera</taxon>
    </lineage>
</organism>
<dbReference type="InterPro" id="IPR025762">
    <property type="entry name" value="DFDF"/>
</dbReference>
<proteinExistence type="predicted"/>
<evidence type="ECO:0000313" key="3">
    <source>
        <dbReference type="Proteomes" id="UP000050741"/>
    </source>
</evidence>
<feature type="region of interest" description="Disordered" evidence="1">
    <location>
        <begin position="286"/>
        <end position="316"/>
    </location>
</feature>
<keyword evidence="3" id="KW-1185">Reference proteome</keyword>
<accession>A0A183C7H5</accession>
<reference evidence="4" key="2">
    <citation type="submission" date="2016-06" db="UniProtKB">
        <authorList>
            <consortium name="WormBaseParasite"/>
        </authorList>
    </citation>
    <scope>IDENTIFICATION</scope>
</reference>
<evidence type="ECO:0000259" key="2">
    <source>
        <dbReference type="PROSITE" id="PS51512"/>
    </source>
</evidence>